<accession>A0A6C0KYX9</accession>
<sequence length="228" mass="26695">MSFNTYIKNSLKLFEDIYTLFSDLCSIPITNNNIVSYGQKQLQNIIISKYNNFSKMQTEFCNMIGSSIINDSILEPDSWKEYIKIQNNGNNFLTIKIIFYVDEPLINEYGIIIEDRTIQKHYKFKQTKESLTQKIKYTSDIVIIFSDEIVDKIRNGSIPSNGRLRIFFKTDLCPILRLPFHPNNLQITNRDWLLSVLNSMDNEIETLPSRLIPSKRKPTITKVTNTRY</sequence>
<protein>
    <submittedName>
        <fullName evidence="1">Uncharacterized protein</fullName>
    </submittedName>
</protein>
<evidence type="ECO:0000313" key="1">
    <source>
        <dbReference type="EMBL" id="QHU22809.1"/>
    </source>
</evidence>
<organism evidence="1">
    <name type="scientific">viral metagenome</name>
    <dbReference type="NCBI Taxonomy" id="1070528"/>
    <lineage>
        <taxon>unclassified sequences</taxon>
        <taxon>metagenomes</taxon>
        <taxon>organismal metagenomes</taxon>
    </lineage>
</organism>
<dbReference type="EMBL" id="MN741018">
    <property type="protein sequence ID" value="QHU22809.1"/>
    <property type="molecule type" value="Genomic_DNA"/>
</dbReference>
<name>A0A6C0KYX9_9ZZZZ</name>
<dbReference type="AlphaFoldDB" id="A0A6C0KYX9"/>
<reference evidence="1" key="1">
    <citation type="journal article" date="2020" name="Nature">
        <title>Giant virus diversity and host interactions through global metagenomics.</title>
        <authorList>
            <person name="Schulz F."/>
            <person name="Roux S."/>
            <person name="Paez-Espino D."/>
            <person name="Jungbluth S."/>
            <person name="Walsh D.A."/>
            <person name="Denef V.J."/>
            <person name="McMahon K.D."/>
            <person name="Konstantinidis K.T."/>
            <person name="Eloe-Fadrosh E.A."/>
            <person name="Kyrpides N.C."/>
            <person name="Woyke T."/>
        </authorList>
    </citation>
    <scope>NUCLEOTIDE SEQUENCE</scope>
    <source>
        <strain evidence="1">GVMAG-S-ERX555907-63</strain>
    </source>
</reference>
<proteinExistence type="predicted"/>